<sequence>MIPLFLASDLTIHTYGGGEILQKVFVAIAMLSGEGGMVFPLMFLCAALGFGFMVCQLLVTLSFDRFFTHYFVPFLVIYTAFIIPKTTIHIEDALHKPKIYKVDHVPRLLAHFAEIASSIGYYATCGVEKAMHTVDDVKYSQTGLIFGSDTALDYRRFQLTNPDLQKDFKEFSKQCVLYDLALGRYSLKELKTSTDLWKFLKERTSTLGMIYYCPPTAKGGTKKEACEYLTCRQALEKFEPLFSKEKAYYAKQEIGKNLPLTFQALTHIKQDSQTLISQQLMMHVLADSFSPEKFAQERAHLQQNSTYQAAGFTAAKGIVYMRVLFEALIYTSFLFVLPLSLLPSGIKILMNWAWSVVWIQFWPPFYAILNYLASIVAKHTTAGIADGLAEKGLSIFTSVGIENFANDTFALAGYLTLSVPFLSYVLLQGGLSQFVQLAGTLTSPAQSAASAAAGEQISGNYSYDNISMGQTSYGNTTAFQNQLAPSVSDGYFIENNGSERMDYTSSGVIYTQNASNLTSSINADQVFGESLQHQKQHATSYAETTSQQYQESLSAATNVGSNLVSHLAHADQFNEGFSSREAYDAQQSVRHMESAADNWGRQYGLSSKQSMDFAMAGAIGGELGVNQLLNSITGVGLSASGRGTAGYNFGADESKFVSAATNFAQSEEFQSNFLKVKDYAMTQASSSSMDEGVRLAQDFTQSLSEVQNSQESYQIAQTQLDQISETGAWYQQNSHLIKDNLNQKYVDWAVERLNDQYQDGTGFERFKAIANGNTLENINQSQALVYEFVQTEMNKQAGIAHQIPADIDPQSSYMKAQVPQVHREEKLNEIFEDYTQQAQGIQQVYGSQPKTREGLEQAYEQAKGTHDAYSYFTDHGIQYQRNATENRFDIERQKTLPKRAWKSTEAQTETSQDYKLDVPFFWKRGES</sequence>
<protein>
    <recommendedName>
        <fullName evidence="2">TraG N-terminal Proteobacteria domain-containing protein</fullName>
    </recommendedName>
</protein>
<evidence type="ECO:0000313" key="4">
    <source>
        <dbReference type="Proteomes" id="UP000000529"/>
    </source>
</evidence>
<keyword evidence="1" id="KW-1133">Transmembrane helix</keyword>
<accession>Q6MB85</accession>
<feature type="transmembrane region" description="Helical" evidence="1">
    <location>
        <begin position="352"/>
        <end position="373"/>
    </location>
</feature>
<keyword evidence="1" id="KW-0812">Transmembrane</keyword>
<gene>
    <name evidence="3" type="ORF">PC_RS06925</name>
</gene>
<evidence type="ECO:0000313" key="3">
    <source>
        <dbReference type="EMBL" id="CAF24164.1"/>
    </source>
</evidence>
<dbReference type="RefSeq" id="WP_011175989.1">
    <property type="nucleotide sequence ID" value="NC_005861.2"/>
</dbReference>
<organism evidence="3 4">
    <name type="scientific">Protochlamydia amoebophila (strain UWE25)</name>
    <dbReference type="NCBI Taxonomy" id="264201"/>
    <lineage>
        <taxon>Bacteria</taxon>
        <taxon>Pseudomonadati</taxon>
        <taxon>Chlamydiota</taxon>
        <taxon>Chlamydiia</taxon>
        <taxon>Parachlamydiales</taxon>
        <taxon>Parachlamydiaceae</taxon>
        <taxon>Candidatus Protochlamydia</taxon>
    </lineage>
</organism>
<dbReference type="TCDB" id="3.A.7.16.1">
    <property type="family name" value="the type iv (conjugal dna-protein transfer or virb) secretory pathway (ivsp) family"/>
</dbReference>
<dbReference type="Proteomes" id="UP000000529">
    <property type="component" value="Chromosome"/>
</dbReference>
<keyword evidence="1" id="KW-0472">Membrane</keyword>
<feature type="domain" description="TraG N-terminal Proteobacteria" evidence="2">
    <location>
        <begin position="11"/>
        <end position="448"/>
    </location>
</feature>
<dbReference type="eggNOG" id="COG0457">
    <property type="taxonomic scope" value="Bacteria"/>
</dbReference>
<evidence type="ECO:0000259" key="2">
    <source>
        <dbReference type="Pfam" id="PF07916"/>
    </source>
</evidence>
<dbReference type="OrthoDB" id="7413598at2"/>
<dbReference type="Pfam" id="PF07916">
    <property type="entry name" value="TraG_N"/>
    <property type="match status" value="1"/>
</dbReference>
<dbReference type="HOGENOM" id="CLU_005197_1_0_0"/>
<dbReference type="AlphaFoldDB" id="Q6MB85"/>
<evidence type="ECO:0000256" key="1">
    <source>
        <dbReference type="SAM" id="Phobius"/>
    </source>
</evidence>
<reference evidence="3 4" key="1">
    <citation type="journal article" date="2004" name="Science">
        <title>Illuminating the evolutionary history of chlamydiae.</title>
        <authorList>
            <person name="Horn M."/>
            <person name="Collingro A."/>
            <person name="Schmitz-Esser S."/>
            <person name="Beier C.L."/>
            <person name="Purkhold U."/>
            <person name="Fartmann B."/>
            <person name="Brandt P."/>
            <person name="Nyakatura G.J."/>
            <person name="Droege M."/>
            <person name="Frishman D."/>
            <person name="Rattei T."/>
            <person name="Mewes H."/>
            <person name="Wagner M."/>
        </authorList>
    </citation>
    <scope>NUCLEOTIDE SEQUENCE [LARGE SCALE GENOMIC DNA]</scope>
    <source>
        <strain evidence="3 4">UWE25</strain>
    </source>
</reference>
<feature type="transmembrane region" description="Helical" evidence="1">
    <location>
        <begin position="323"/>
        <end position="346"/>
    </location>
</feature>
<feature type="transmembrane region" description="Helical" evidence="1">
    <location>
        <begin position="67"/>
        <end position="88"/>
    </location>
</feature>
<dbReference type="STRING" id="264201.pc1440"/>
<dbReference type="InterPro" id="IPR012931">
    <property type="entry name" value="TraG_N_Proteobacteria"/>
</dbReference>
<dbReference type="KEGG" id="pcu:PC_RS06925"/>
<keyword evidence="4" id="KW-1185">Reference proteome</keyword>
<name>Q6MB85_PARUW</name>
<proteinExistence type="predicted"/>
<feature type="transmembrane region" description="Helical" evidence="1">
    <location>
        <begin position="38"/>
        <end position="61"/>
    </location>
</feature>
<dbReference type="EMBL" id="BX908798">
    <property type="protein sequence ID" value="CAF24164.1"/>
    <property type="molecule type" value="Genomic_DNA"/>
</dbReference>